<dbReference type="NCBIfam" id="TIGR00205">
    <property type="entry name" value="fliE"/>
    <property type="match status" value="1"/>
</dbReference>
<protein>
    <recommendedName>
        <fullName evidence="4 5">Flagellar hook-basal body complex protein FliE</fullName>
    </recommendedName>
</protein>
<accession>A0A1G6AV40</accession>
<evidence type="ECO:0000256" key="4">
    <source>
        <dbReference type="HAMAP-Rule" id="MF_00724"/>
    </source>
</evidence>
<dbReference type="GO" id="GO:0071973">
    <property type="term" value="P:bacterial-type flagellum-dependent cell motility"/>
    <property type="evidence" value="ECO:0007669"/>
    <property type="project" value="InterPro"/>
</dbReference>
<dbReference type="STRING" id="617002.SAMN05660653_00586"/>
<keyword evidence="7" id="KW-1185">Reference proteome</keyword>
<evidence type="ECO:0000313" key="7">
    <source>
        <dbReference type="Proteomes" id="UP000198771"/>
    </source>
</evidence>
<proteinExistence type="inferred from homology"/>
<organism evidence="6 7">
    <name type="scientific">Desulfonatronum thiosulfatophilum</name>
    <dbReference type="NCBI Taxonomy" id="617002"/>
    <lineage>
        <taxon>Bacteria</taxon>
        <taxon>Pseudomonadati</taxon>
        <taxon>Thermodesulfobacteriota</taxon>
        <taxon>Desulfovibrionia</taxon>
        <taxon>Desulfovibrionales</taxon>
        <taxon>Desulfonatronaceae</taxon>
        <taxon>Desulfonatronum</taxon>
    </lineage>
</organism>
<gene>
    <name evidence="4" type="primary">fliE</name>
    <name evidence="6" type="ORF">SAMN05660653_00586</name>
</gene>
<dbReference type="HAMAP" id="MF_00724">
    <property type="entry name" value="FliE"/>
    <property type="match status" value="1"/>
</dbReference>
<dbReference type="RefSeq" id="WP_092117079.1">
    <property type="nucleotide sequence ID" value="NZ_FMXO01000003.1"/>
</dbReference>
<evidence type="ECO:0000256" key="2">
    <source>
        <dbReference type="ARBA" id="ARBA00009272"/>
    </source>
</evidence>
<comment type="subcellular location">
    <subcellularLocation>
        <location evidence="1 4">Bacterial flagellum basal body</location>
    </subcellularLocation>
</comment>
<evidence type="ECO:0000313" key="6">
    <source>
        <dbReference type="EMBL" id="SDB12251.1"/>
    </source>
</evidence>
<dbReference type="PANTHER" id="PTHR34653:SF1">
    <property type="entry name" value="FLAGELLAR HOOK-BASAL BODY COMPLEX PROTEIN FLIE"/>
    <property type="match status" value="1"/>
</dbReference>
<name>A0A1G6AV40_9BACT</name>
<evidence type="ECO:0000256" key="3">
    <source>
        <dbReference type="ARBA" id="ARBA00023143"/>
    </source>
</evidence>
<dbReference type="OrthoDB" id="285952at2"/>
<dbReference type="PRINTS" id="PR01006">
    <property type="entry name" value="FLGHOOKFLIE"/>
</dbReference>
<dbReference type="AlphaFoldDB" id="A0A1G6AV40"/>
<reference evidence="6 7" key="1">
    <citation type="submission" date="2016-10" db="EMBL/GenBank/DDBJ databases">
        <authorList>
            <person name="de Groot N.N."/>
        </authorList>
    </citation>
    <scope>NUCLEOTIDE SEQUENCE [LARGE SCALE GENOMIC DNA]</scope>
    <source>
        <strain evidence="6 7">ASO4-2</strain>
    </source>
</reference>
<keyword evidence="6" id="KW-0966">Cell projection</keyword>
<keyword evidence="6" id="KW-0282">Flagellum</keyword>
<dbReference type="Proteomes" id="UP000198771">
    <property type="component" value="Unassembled WGS sequence"/>
</dbReference>
<keyword evidence="3 4" id="KW-0975">Bacterial flagellum</keyword>
<dbReference type="GO" id="GO:0009425">
    <property type="term" value="C:bacterial-type flagellum basal body"/>
    <property type="evidence" value="ECO:0007669"/>
    <property type="project" value="UniProtKB-SubCell"/>
</dbReference>
<comment type="similarity">
    <text evidence="2 4">Belongs to the FliE family.</text>
</comment>
<dbReference type="EMBL" id="FMXO01000003">
    <property type="protein sequence ID" value="SDB12251.1"/>
    <property type="molecule type" value="Genomic_DNA"/>
</dbReference>
<sequence>MAISPIALKAYAQAAKMPRPETVQPHTEAKSFTSTLQDSLRNVNNLRQESVGMIESFAAGENQNVHELMIAMQKASLSMNMTSAVRNKLMEAYKEVMRMPF</sequence>
<dbReference type="GO" id="GO:0005198">
    <property type="term" value="F:structural molecule activity"/>
    <property type="evidence" value="ECO:0007669"/>
    <property type="project" value="UniProtKB-UniRule"/>
</dbReference>
<evidence type="ECO:0000256" key="1">
    <source>
        <dbReference type="ARBA" id="ARBA00004117"/>
    </source>
</evidence>
<keyword evidence="6" id="KW-0969">Cilium</keyword>
<dbReference type="PANTHER" id="PTHR34653">
    <property type="match status" value="1"/>
</dbReference>
<dbReference type="InterPro" id="IPR001624">
    <property type="entry name" value="FliE"/>
</dbReference>
<dbReference type="GO" id="GO:0003774">
    <property type="term" value="F:cytoskeletal motor activity"/>
    <property type="evidence" value="ECO:0007669"/>
    <property type="project" value="InterPro"/>
</dbReference>
<dbReference type="Pfam" id="PF02049">
    <property type="entry name" value="FliE"/>
    <property type="match status" value="1"/>
</dbReference>
<evidence type="ECO:0000256" key="5">
    <source>
        <dbReference type="NCBIfam" id="TIGR00205"/>
    </source>
</evidence>